<organism evidence="1 2">
    <name type="scientific">Yoonia rhodophyticola</name>
    <dbReference type="NCBI Taxonomy" id="3137370"/>
    <lineage>
        <taxon>Bacteria</taxon>
        <taxon>Pseudomonadati</taxon>
        <taxon>Pseudomonadota</taxon>
        <taxon>Alphaproteobacteria</taxon>
        <taxon>Rhodobacterales</taxon>
        <taxon>Paracoccaceae</taxon>
        <taxon>Yoonia</taxon>
    </lineage>
</organism>
<reference evidence="2" key="1">
    <citation type="submission" date="2024-04" db="EMBL/GenBank/DDBJ databases">
        <title>Phylogenomic analyses of a clade within the roseobacter group suggest taxonomic reassignments of species of the genera Aestuariivita, Citreicella, Loktanella, Nautella, Pelagibaca, Ruegeria, Thalassobius, Thiobacimonas and Tropicibacter, and the proposal o.</title>
        <authorList>
            <person name="Jeon C.O."/>
        </authorList>
    </citation>
    <scope>NUCLEOTIDE SEQUENCE [LARGE SCALE GENOMIC DNA]</scope>
    <source>
        <strain evidence="2">SS1-5</strain>
    </source>
</reference>
<proteinExistence type="predicted"/>
<dbReference type="Proteomes" id="UP001470809">
    <property type="component" value="Chromosome"/>
</dbReference>
<dbReference type="SUPFAM" id="SSF103025">
    <property type="entry name" value="Folate-binding domain"/>
    <property type="match status" value="1"/>
</dbReference>
<dbReference type="Gene3D" id="3.30.1360.120">
    <property type="entry name" value="Probable tRNA modification gtpase trme, domain 1"/>
    <property type="match status" value="1"/>
</dbReference>
<dbReference type="KEGG" id="yrh:AABB31_17535"/>
<reference evidence="1 2" key="2">
    <citation type="submission" date="2024-08" db="EMBL/GenBank/DDBJ databases">
        <title>Phylogenomic analyses of a clade within the roseobacter group suggest taxonomic reassignments of species of the genera Aestuariivita, Citreicella, Loktanella, Nautella, Pelagibaca, Ruegeria, Thalassobius, Thiobacimonas and Tropicibacter, and the proposal o.</title>
        <authorList>
            <person name="Jeon C.O."/>
        </authorList>
    </citation>
    <scope>NUCLEOTIDE SEQUENCE [LARGE SCALE GENOMIC DNA]</scope>
    <source>
        <strain evidence="1 2">SS1-5</strain>
    </source>
</reference>
<evidence type="ECO:0000313" key="1">
    <source>
        <dbReference type="EMBL" id="WZU66791.1"/>
    </source>
</evidence>
<dbReference type="RefSeq" id="WP_342076111.1">
    <property type="nucleotide sequence ID" value="NZ_CP151767.2"/>
</dbReference>
<sequence length="187" mass="20343">MHDLRPLTALGGQTTQVDTFDNVTIAENNGLALASVAARLGREKPCHTALKKLLRDVPLPGRAVLHDPEAGFWIGPDQWMIGAPRDTHELLADMLKDRFGDAASITEQSGAWVCFDVMGPAMPDLCERICAVPIRKMVAGDAQRTMIHQLACFVIRRQDEDHIRILGPRSAAKSLHDALIAAAHAVA</sequence>
<protein>
    <submittedName>
        <fullName evidence="1">Sarcosine oxidase subunit gamma</fullName>
    </submittedName>
</protein>
<accession>A0AAN0MEY2</accession>
<dbReference type="EMBL" id="CP151767">
    <property type="protein sequence ID" value="WZU66791.1"/>
    <property type="molecule type" value="Genomic_DNA"/>
</dbReference>
<dbReference type="AlphaFoldDB" id="A0AAN0MEY2"/>
<keyword evidence="2" id="KW-1185">Reference proteome</keyword>
<gene>
    <name evidence="1" type="ORF">AABB31_17535</name>
</gene>
<evidence type="ECO:0000313" key="2">
    <source>
        <dbReference type="Proteomes" id="UP001470809"/>
    </source>
</evidence>
<dbReference type="InterPro" id="IPR027266">
    <property type="entry name" value="TrmE/GcvT-like"/>
</dbReference>
<name>A0AAN0MEY2_9RHOB</name>